<evidence type="ECO:0000313" key="2">
    <source>
        <dbReference type="Proteomes" id="UP000286990"/>
    </source>
</evidence>
<reference evidence="2" key="1">
    <citation type="submission" date="2018-08" db="EMBL/GenBank/DDBJ databases">
        <authorList>
            <person name="Khan S.A."/>
            <person name="J S.E."/>
        </authorList>
    </citation>
    <scope>NUCLEOTIDE SEQUENCE [LARGE SCALE GENOMIC DNA]</scope>
    <source>
        <strain evidence="2">PoM-212</strain>
    </source>
</reference>
<dbReference type="Proteomes" id="UP000286990">
    <property type="component" value="Unassembled WGS sequence"/>
</dbReference>
<proteinExistence type="predicted"/>
<organism evidence="1 2">
    <name type="scientific">Maribacter algicola</name>
    <dbReference type="NCBI Taxonomy" id="2498892"/>
    <lineage>
        <taxon>Bacteria</taxon>
        <taxon>Pseudomonadati</taxon>
        <taxon>Bacteroidota</taxon>
        <taxon>Flavobacteriia</taxon>
        <taxon>Flavobacteriales</taxon>
        <taxon>Flavobacteriaceae</taxon>
        <taxon>Maribacter</taxon>
    </lineage>
</organism>
<protein>
    <submittedName>
        <fullName evidence="1">3-oxoacyl-ACP synthase</fullName>
    </submittedName>
</protein>
<dbReference type="OrthoDB" id="1071350at2"/>
<dbReference type="RefSeq" id="WP_125221531.1">
    <property type="nucleotide sequence ID" value="NZ_QUSX01000001.1"/>
</dbReference>
<name>A0A3R8WGQ9_9FLAO</name>
<gene>
    <name evidence="1" type="ORF">DZC72_03735</name>
</gene>
<sequence length="204" mass="23358">MENRYYIESFSHVNNGIVSVNGTPVFKTLETDFKSVMKLAYKQLIVDYPKFFKMDNLSKLGLLAANVLLREESEKNIAMVFSNRASSLDTDRGYQDSIKDATQYYPSPAVFVYTLANICMGEISIKHKIHSENCFFVMDEFSPETLSSYAAELMDENKAKKVLCGWVDVDNEKYDAFLYVVAKKGTFVHSDAEINRLYKTTHEQ</sequence>
<reference evidence="2" key="2">
    <citation type="submission" date="2018-12" db="EMBL/GenBank/DDBJ databases">
        <title>Maribacter lutimaris sp. nov., isolated from marine sediment.</title>
        <authorList>
            <person name="Kim K.K."/>
        </authorList>
    </citation>
    <scope>NUCLEOTIDE SEQUENCE [LARGE SCALE GENOMIC DNA]</scope>
    <source>
        <strain evidence="2">PoM-212</strain>
    </source>
</reference>
<comment type="caution">
    <text evidence="1">The sequence shown here is derived from an EMBL/GenBank/DDBJ whole genome shotgun (WGS) entry which is preliminary data.</text>
</comment>
<accession>A0A3R8WGQ9</accession>
<keyword evidence="2" id="KW-1185">Reference proteome</keyword>
<dbReference type="EMBL" id="QUSX01000001">
    <property type="protein sequence ID" value="RRQ49712.1"/>
    <property type="molecule type" value="Genomic_DNA"/>
</dbReference>
<evidence type="ECO:0000313" key="1">
    <source>
        <dbReference type="EMBL" id="RRQ49712.1"/>
    </source>
</evidence>
<dbReference type="AlphaFoldDB" id="A0A3R8WGQ9"/>